<keyword evidence="3" id="KW-1185">Reference proteome</keyword>
<dbReference type="OrthoDB" id="3469625at2759"/>
<evidence type="ECO:0000256" key="1">
    <source>
        <dbReference type="SAM" id="Phobius"/>
    </source>
</evidence>
<gene>
    <name evidence="2" type="ORF">SCLTRI_LOCUS9681</name>
</gene>
<evidence type="ECO:0000313" key="3">
    <source>
        <dbReference type="Proteomes" id="UP000624404"/>
    </source>
</evidence>
<protein>
    <submittedName>
        <fullName evidence="2">6f0e7e19-75c2-46f1-90e3-3866da1e9d92</fullName>
    </submittedName>
</protein>
<keyword evidence="1" id="KW-0812">Transmembrane</keyword>
<name>A0A8H2W5D2_9HELO</name>
<dbReference type="EMBL" id="CAJHIA010000036">
    <property type="protein sequence ID" value="CAD6452130.1"/>
    <property type="molecule type" value="Genomic_DNA"/>
</dbReference>
<sequence>MCLATMLKALETNLEPNVQVNLGTGLLVLILAFVGACFHQACNKNTATEPLLLTVEPKSSKSLKTEVATEKHFNGSPKIPGCLAVSRTSNHSILGLHIR</sequence>
<accession>A0A8H2W5D2</accession>
<keyword evidence="1" id="KW-0472">Membrane</keyword>
<organism evidence="2 3">
    <name type="scientific">Sclerotinia trifoliorum</name>
    <dbReference type="NCBI Taxonomy" id="28548"/>
    <lineage>
        <taxon>Eukaryota</taxon>
        <taxon>Fungi</taxon>
        <taxon>Dikarya</taxon>
        <taxon>Ascomycota</taxon>
        <taxon>Pezizomycotina</taxon>
        <taxon>Leotiomycetes</taxon>
        <taxon>Helotiales</taxon>
        <taxon>Sclerotiniaceae</taxon>
        <taxon>Sclerotinia</taxon>
    </lineage>
</organism>
<dbReference type="Proteomes" id="UP000624404">
    <property type="component" value="Unassembled WGS sequence"/>
</dbReference>
<proteinExistence type="predicted"/>
<comment type="caution">
    <text evidence="2">The sequence shown here is derived from an EMBL/GenBank/DDBJ whole genome shotgun (WGS) entry which is preliminary data.</text>
</comment>
<evidence type="ECO:0000313" key="2">
    <source>
        <dbReference type="EMBL" id="CAD6452130.1"/>
    </source>
</evidence>
<dbReference type="AlphaFoldDB" id="A0A8H2W5D2"/>
<feature type="transmembrane region" description="Helical" evidence="1">
    <location>
        <begin position="20"/>
        <end position="38"/>
    </location>
</feature>
<reference evidence="2" key="1">
    <citation type="submission" date="2020-10" db="EMBL/GenBank/DDBJ databases">
        <authorList>
            <person name="Kusch S."/>
        </authorList>
    </citation>
    <scope>NUCLEOTIDE SEQUENCE</scope>
    <source>
        <strain evidence="2">SwB9</strain>
    </source>
</reference>
<keyword evidence="1" id="KW-1133">Transmembrane helix</keyword>